<dbReference type="AlphaFoldDB" id="A0A4R6DN44"/>
<evidence type="ECO:0000313" key="2">
    <source>
        <dbReference type="Proteomes" id="UP000295764"/>
    </source>
</evidence>
<sequence>MGRNAHRDGLEARGGPAPCLQADAHGSFRAYQVVLGVPGLFARTRSFLSTRYARFHFLLHERWEETHTGTDWRRGAARHRASRPTRMGRSGRTRPFRAYQVVSFDQVRAIPLPTARAMGRNARRDGLEARGGPAPRLQADARGSFRAYQAVPRVPGRFARTRSIRAYRVISFDQVRAIPLPTARAMGRNARARERRHPRRRVTSGMSLRFGSYSSEPAARIWRRSSRRSRWTSGSGRGTAAMSRCVYGSCGSRRIWSRVPTSAR</sequence>
<dbReference type="EMBL" id="SNVW01000001">
    <property type="protein sequence ID" value="TDN46386.1"/>
    <property type="molecule type" value="Genomic_DNA"/>
</dbReference>
<dbReference type="Proteomes" id="UP000295764">
    <property type="component" value="Unassembled WGS sequence"/>
</dbReference>
<gene>
    <name evidence="1" type="ORF">EDF64_101249</name>
</gene>
<organism evidence="1 2">
    <name type="scientific">Curtobacterium flaccumfaciens</name>
    <dbReference type="NCBI Taxonomy" id="2035"/>
    <lineage>
        <taxon>Bacteria</taxon>
        <taxon>Bacillati</taxon>
        <taxon>Actinomycetota</taxon>
        <taxon>Actinomycetes</taxon>
        <taxon>Micrococcales</taxon>
        <taxon>Microbacteriaceae</taxon>
        <taxon>Curtobacterium</taxon>
    </lineage>
</organism>
<reference evidence="1 2" key="1">
    <citation type="submission" date="2019-03" db="EMBL/GenBank/DDBJ databases">
        <title>Genomic analyses of the natural microbiome of Caenorhabditis elegans.</title>
        <authorList>
            <person name="Samuel B."/>
        </authorList>
    </citation>
    <scope>NUCLEOTIDE SEQUENCE [LARGE SCALE GENOMIC DNA]</scope>
    <source>
        <strain evidence="1 2">JUb65</strain>
    </source>
</reference>
<evidence type="ECO:0000313" key="1">
    <source>
        <dbReference type="EMBL" id="TDN46386.1"/>
    </source>
</evidence>
<name>A0A4R6DN44_9MICO</name>
<accession>A0A4R6DN44</accession>
<comment type="caution">
    <text evidence="1">The sequence shown here is derived from an EMBL/GenBank/DDBJ whole genome shotgun (WGS) entry which is preliminary data.</text>
</comment>
<protein>
    <submittedName>
        <fullName evidence="1">Uncharacterized protein</fullName>
    </submittedName>
</protein>
<proteinExistence type="predicted"/>